<gene>
    <name evidence="1" type="ORF">GHK62_06815</name>
</gene>
<evidence type="ECO:0000313" key="1">
    <source>
        <dbReference type="EMBL" id="MQX14485.1"/>
    </source>
</evidence>
<dbReference type="Proteomes" id="UP000439983">
    <property type="component" value="Unassembled WGS sequence"/>
</dbReference>
<keyword evidence="2" id="KW-1185">Reference proteome</keyword>
<evidence type="ECO:0000313" key="2">
    <source>
        <dbReference type="Proteomes" id="UP000439983"/>
    </source>
</evidence>
<dbReference type="EMBL" id="WITC01000031">
    <property type="protein sequence ID" value="MQX14485.1"/>
    <property type="molecule type" value="Genomic_DNA"/>
</dbReference>
<name>A0A6N7LC31_SINTE</name>
<comment type="caution">
    <text evidence="1">The sequence shown here is derived from an EMBL/GenBank/DDBJ whole genome shotgun (WGS) entry which is preliminary data.</text>
</comment>
<dbReference type="RefSeq" id="WP_153437555.1">
    <property type="nucleotide sequence ID" value="NZ_CP121659.1"/>
</dbReference>
<evidence type="ECO:0008006" key="3">
    <source>
        <dbReference type="Google" id="ProtNLM"/>
    </source>
</evidence>
<reference evidence="1 2" key="1">
    <citation type="journal article" date="2013" name="Genome Biol.">
        <title>Comparative genomics of the core and accessory genomes of 48 Sinorhizobium strains comprising five genospecies.</title>
        <authorList>
            <person name="Sugawara M."/>
            <person name="Epstein B."/>
            <person name="Badgley B.D."/>
            <person name="Unno T."/>
            <person name="Xu L."/>
            <person name="Reese J."/>
            <person name="Gyaneshwar P."/>
            <person name="Denny R."/>
            <person name="Mudge J."/>
            <person name="Bharti A.K."/>
            <person name="Farmer A.D."/>
            <person name="May G.D."/>
            <person name="Woodward J.E."/>
            <person name="Medigue C."/>
            <person name="Vallenet D."/>
            <person name="Lajus A."/>
            <person name="Rouy Z."/>
            <person name="Martinez-Vaz B."/>
            <person name="Tiffin P."/>
            <person name="Young N.D."/>
            <person name="Sadowsky M.J."/>
        </authorList>
    </citation>
    <scope>NUCLEOTIDE SEQUENCE [LARGE SCALE GENOMIC DNA]</scope>
    <source>
        <strain evidence="1 2">USDA4894</strain>
    </source>
</reference>
<protein>
    <recommendedName>
        <fullName evidence="3">DUF1127 domain-containing protein</fullName>
    </recommendedName>
</protein>
<dbReference type="AlphaFoldDB" id="A0A6N7LC31"/>
<organism evidence="1 2">
    <name type="scientific">Sinorhizobium terangae</name>
    <dbReference type="NCBI Taxonomy" id="110322"/>
    <lineage>
        <taxon>Bacteria</taxon>
        <taxon>Pseudomonadati</taxon>
        <taxon>Pseudomonadota</taxon>
        <taxon>Alphaproteobacteria</taxon>
        <taxon>Hyphomicrobiales</taxon>
        <taxon>Rhizobiaceae</taxon>
        <taxon>Sinorhizobium/Ensifer group</taxon>
        <taxon>Sinorhizobium</taxon>
    </lineage>
</organism>
<dbReference type="OrthoDB" id="8404115at2"/>
<accession>A0A6N7LC31</accession>
<proteinExistence type="predicted"/>
<sequence length="68" mass="7614">MSTNQFSSSSSHGLSALPGLFNLRARAWAAWKRHRNEVVLESLSYDTLKDIGFPSADDEVHESHKAEQ</sequence>